<feature type="domain" description="FATC" evidence="2">
    <location>
        <begin position="67"/>
        <end position="104"/>
    </location>
</feature>
<evidence type="ECO:0000259" key="2">
    <source>
        <dbReference type="PROSITE" id="PS51190"/>
    </source>
</evidence>
<dbReference type="AlphaFoldDB" id="A0A182MQ10"/>
<feature type="region of interest" description="Disordered" evidence="1">
    <location>
        <begin position="1"/>
        <end position="40"/>
    </location>
</feature>
<name>A0A182MQ10_9DIPT</name>
<dbReference type="PROSITE" id="PS51190">
    <property type="entry name" value="FATC"/>
    <property type="match status" value="1"/>
</dbReference>
<evidence type="ECO:0000313" key="3">
    <source>
        <dbReference type="EnsemblMetazoa" id="ACUA023534-PA"/>
    </source>
</evidence>
<dbReference type="STRING" id="139723.A0A182MQ10"/>
<sequence length="104" mass="10645">MVDQSGGASSTISSTTSTASSTTGGAAGASAQTATVTDQDSASIDIDAETIITTVNKAVGTIMGRLNNLSRIDSGEANRMSTFVHVATNPDNLCLMDPAWHPWL</sequence>
<protein>
    <recommendedName>
        <fullName evidence="2">FATC domain-containing protein</fullName>
    </recommendedName>
</protein>
<dbReference type="VEuPathDB" id="VectorBase:ACUA023534"/>
<reference evidence="4" key="1">
    <citation type="submission" date="2013-09" db="EMBL/GenBank/DDBJ databases">
        <title>The Genome Sequence of Anopheles culicifacies species A.</title>
        <authorList>
            <consortium name="The Broad Institute Genomics Platform"/>
            <person name="Neafsey D.E."/>
            <person name="Besansky N."/>
            <person name="Howell P."/>
            <person name="Walton C."/>
            <person name="Young S.K."/>
            <person name="Zeng Q."/>
            <person name="Gargeya S."/>
            <person name="Fitzgerald M."/>
            <person name="Haas B."/>
            <person name="Abouelleil A."/>
            <person name="Allen A.W."/>
            <person name="Alvarado L."/>
            <person name="Arachchi H.M."/>
            <person name="Berlin A.M."/>
            <person name="Chapman S.B."/>
            <person name="Gainer-Dewar J."/>
            <person name="Goldberg J."/>
            <person name="Griggs A."/>
            <person name="Gujja S."/>
            <person name="Hansen M."/>
            <person name="Howarth C."/>
            <person name="Imamovic A."/>
            <person name="Ireland A."/>
            <person name="Larimer J."/>
            <person name="McCowan C."/>
            <person name="Murphy C."/>
            <person name="Pearson M."/>
            <person name="Poon T.W."/>
            <person name="Priest M."/>
            <person name="Roberts A."/>
            <person name="Saif S."/>
            <person name="Shea T."/>
            <person name="Sisk P."/>
            <person name="Sykes S."/>
            <person name="Wortman J."/>
            <person name="Nusbaum C."/>
            <person name="Birren B."/>
        </authorList>
    </citation>
    <scope>NUCLEOTIDE SEQUENCE [LARGE SCALE GENOMIC DNA]</scope>
    <source>
        <strain evidence="4">A-37</strain>
    </source>
</reference>
<proteinExistence type="predicted"/>
<evidence type="ECO:0000313" key="4">
    <source>
        <dbReference type="Proteomes" id="UP000075883"/>
    </source>
</evidence>
<dbReference type="Pfam" id="PF02260">
    <property type="entry name" value="FATC"/>
    <property type="match status" value="1"/>
</dbReference>
<dbReference type="EMBL" id="AXCM01003247">
    <property type="status" value="NOT_ANNOTATED_CDS"/>
    <property type="molecule type" value="Genomic_DNA"/>
</dbReference>
<organism evidence="3 4">
    <name type="scientific">Anopheles culicifacies</name>
    <dbReference type="NCBI Taxonomy" id="139723"/>
    <lineage>
        <taxon>Eukaryota</taxon>
        <taxon>Metazoa</taxon>
        <taxon>Ecdysozoa</taxon>
        <taxon>Arthropoda</taxon>
        <taxon>Hexapoda</taxon>
        <taxon>Insecta</taxon>
        <taxon>Pterygota</taxon>
        <taxon>Neoptera</taxon>
        <taxon>Endopterygota</taxon>
        <taxon>Diptera</taxon>
        <taxon>Nematocera</taxon>
        <taxon>Culicoidea</taxon>
        <taxon>Culicidae</taxon>
        <taxon>Anophelinae</taxon>
        <taxon>Anopheles</taxon>
        <taxon>culicifacies species complex</taxon>
    </lineage>
</organism>
<dbReference type="InterPro" id="IPR003152">
    <property type="entry name" value="FATC_dom"/>
</dbReference>
<dbReference type="Proteomes" id="UP000075883">
    <property type="component" value="Unassembled WGS sequence"/>
</dbReference>
<accession>A0A182MQ10</accession>
<dbReference type="EnsemblMetazoa" id="ACUA023534-RA">
    <property type="protein sequence ID" value="ACUA023534-PA"/>
    <property type="gene ID" value="ACUA023534"/>
</dbReference>
<evidence type="ECO:0000256" key="1">
    <source>
        <dbReference type="SAM" id="MobiDB-lite"/>
    </source>
</evidence>
<reference evidence="3" key="2">
    <citation type="submission" date="2020-05" db="UniProtKB">
        <authorList>
            <consortium name="EnsemblMetazoa"/>
        </authorList>
    </citation>
    <scope>IDENTIFICATION</scope>
    <source>
        <strain evidence="3">A-37</strain>
    </source>
</reference>
<feature type="compositionally biased region" description="Low complexity" evidence="1">
    <location>
        <begin position="1"/>
        <end position="37"/>
    </location>
</feature>
<keyword evidence="4" id="KW-1185">Reference proteome</keyword>